<feature type="coiled-coil region" evidence="1">
    <location>
        <begin position="33"/>
        <end position="60"/>
    </location>
</feature>
<keyword evidence="1" id="KW-0175">Coiled coil</keyword>
<evidence type="ECO:0000313" key="3">
    <source>
        <dbReference type="Proteomes" id="UP000185841"/>
    </source>
</evidence>
<evidence type="ECO:0008006" key="4">
    <source>
        <dbReference type="Google" id="ProtNLM"/>
    </source>
</evidence>
<reference evidence="2 3" key="1">
    <citation type="submission" date="2017-01" db="EMBL/GenBank/DDBJ databases">
        <authorList>
            <person name="Mah S.A."/>
            <person name="Swanson W.J."/>
            <person name="Moy G.W."/>
            <person name="Vacquier V.D."/>
        </authorList>
    </citation>
    <scope>NUCLEOTIDE SEQUENCE [LARGE SCALE GENOMIC DNA]</scope>
    <source>
        <strain evidence="2 3">RU36E</strain>
    </source>
</reference>
<name>A0A1N6NBG0_AQUAC</name>
<gene>
    <name evidence="2" type="ORF">SAMN05878282_101194</name>
</gene>
<dbReference type="EMBL" id="FTMP01000001">
    <property type="protein sequence ID" value="SIP89352.1"/>
    <property type="molecule type" value="Genomic_DNA"/>
</dbReference>
<organism evidence="2 3">
    <name type="scientific">Aquipseudomonas alcaligenes</name>
    <name type="common">Pseudomonas alcaligenes</name>
    <dbReference type="NCBI Taxonomy" id="43263"/>
    <lineage>
        <taxon>Bacteria</taxon>
        <taxon>Pseudomonadati</taxon>
        <taxon>Pseudomonadota</taxon>
        <taxon>Gammaproteobacteria</taxon>
        <taxon>Pseudomonadales</taxon>
        <taxon>Pseudomonadaceae</taxon>
        <taxon>Aquipseudomonas</taxon>
    </lineage>
</organism>
<dbReference type="Proteomes" id="UP000185841">
    <property type="component" value="Unassembled WGS sequence"/>
</dbReference>
<evidence type="ECO:0000256" key="1">
    <source>
        <dbReference type="SAM" id="Coils"/>
    </source>
</evidence>
<sequence>MGKITIETLMEQAQVYASAWSLVGGPFDGGDQLANANKEKADLEEMLEDFLEQIEASAGREKLQEIAQGLIKWHAHKVKNFRSVLDTPKDTEVRLDTGGDEPLVLSGEALKGFRIGLTIGLEWIEKFPLSIERTAPSDEEE</sequence>
<protein>
    <recommendedName>
        <fullName evidence="4">Host nuclease inhibitor protein</fullName>
    </recommendedName>
</protein>
<evidence type="ECO:0000313" key="2">
    <source>
        <dbReference type="EMBL" id="SIP89352.1"/>
    </source>
</evidence>
<proteinExistence type="predicted"/>
<accession>A0A1N6NBG0</accession>
<dbReference type="RefSeq" id="WP_076423522.1">
    <property type="nucleotide sequence ID" value="NZ_FTMP01000001.1"/>
</dbReference>
<dbReference type="AlphaFoldDB" id="A0A1N6NBG0"/>